<keyword evidence="2" id="KW-1185">Reference proteome</keyword>
<dbReference type="EMBL" id="JAUSRF010000022">
    <property type="protein sequence ID" value="MDP9840088.1"/>
    <property type="molecule type" value="Genomic_DNA"/>
</dbReference>
<evidence type="ECO:0000313" key="1">
    <source>
        <dbReference type="EMBL" id="MDP9840088.1"/>
    </source>
</evidence>
<name>A0ABT9Q025_9HYPH</name>
<organism evidence="1 2">
    <name type="scientific">Neorhizobium huautlense</name>
    <dbReference type="NCBI Taxonomy" id="67774"/>
    <lineage>
        <taxon>Bacteria</taxon>
        <taxon>Pseudomonadati</taxon>
        <taxon>Pseudomonadota</taxon>
        <taxon>Alphaproteobacteria</taxon>
        <taxon>Hyphomicrobiales</taxon>
        <taxon>Rhizobiaceae</taxon>
        <taxon>Rhizobium/Agrobacterium group</taxon>
        <taxon>Neorhizobium</taxon>
    </lineage>
</organism>
<dbReference type="Proteomes" id="UP001241472">
    <property type="component" value="Unassembled WGS sequence"/>
</dbReference>
<comment type="caution">
    <text evidence="1">The sequence shown here is derived from an EMBL/GenBank/DDBJ whole genome shotgun (WGS) entry which is preliminary data.</text>
</comment>
<protein>
    <submittedName>
        <fullName evidence="1">Uncharacterized protein</fullName>
    </submittedName>
</protein>
<proteinExistence type="predicted"/>
<reference evidence="1 2" key="1">
    <citation type="submission" date="2023-07" db="EMBL/GenBank/DDBJ databases">
        <title>Sorghum-associated microbial communities from plants grown in Nebraska, USA.</title>
        <authorList>
            <person name="Schachtman D."/>
        </authorList>
    </citation>
    <scope>NUCLEOTIDE SEQUENCE [LARGE SCALE GENOMIC DNA]</scope>
    <source>
        <strain evidence="1 2">DS1307</strain>
    </source>
</reference>
<evidence type="ECO:0000313" key="2">
    <source>
        <dbReference type="Proteomes" id="UP001241472"/>
    </source>
</evidence>
<accession>A0ABT9Q025</accession>
<sequence length="40" mass="4472">MYPYMCVAGHAIDAESKFLARGDLTEIARILRDWPTTGVC</sequence>
<gene>
    <name evidence="1" type="ORF">J2T09_004868</name>
</gene>